<dbReference type="eggNOG" id="KOG2570">
    <property type="taxonomic scope" value="Eukaryota"/>
</dbReference>
<dbReference type="GeneID" id="11503373"/>
<evidence type="ECO:0000313" key="2">
    <source>
        <dbReference type="EMBL" id="CCE90069.1"/>
    </source>
</evidence>
<organism evidence="2 3">
    <name type="scientific">Torulaspora delbrueckii</name>
    <name type="common">Yeast</name>
    <name type="synonym">Candida colliculosa</name>
    <dbReference type="NCBI Taxonomy" id="4950"/>
    <lineage>
        <taxon>Eukaryota</taxon>
        <taxon>Fungi</taxon>
        <taxon>Dikarya</taxon>
        <taxon>Ascomycota</taxon>
        <taxon>Saccharomycotina</taxon>
        <taxon>Saccharomycetes</taxon>
        <taxon>Saccharomycetales</taxon>
        <taxon>Saccharomycetaceae</taxon>
        <taxon>Torulaspora</taxon>
    </lineage>
</organism>
<dbReference type="Gene3D" id="1.10.245.10">
    <property type="entry name" value="SWIB/MDM2 domain"/>
    <property type="match status" value="1"/>
</dbReference>
<dbReference type="AlphaFoldDB" id="G8ZN75"/>
<sequence>MKASLANASNSGQAASVLGGQPNGDVNGSPTGQQTNPIPTTQPTDSYIPSYLSDLVPELRLYEQLKESERRIDVYLARKKIDLHQSVSQWNNSKTSQTPQNKKDVKYLRVFVSNIAENQPWQNQENEVSEGTWTMRIEGRLLDDRDVQDAERPKFSSFLQAIAVDFKKPKKELEREEKQDEQDVTMGGVDEEKPEDLLNLSLPLQLPDDSADLNGSERTRIQEQKPNAEQQGSEIADAVEWHLDPKNPVEFDGLDIKRPGSENVDCIITIQQKGLTGEDLEYSPQLAALIGISHGSLHEAVYSLYKYILMNELLVNDETSIKTLSNSPSDSTNGEKTMVQLDESLQKLLRSVPSNNDDSMPTVLRLSEIPPLINAHISPMPPVKIDYTIRVDKASTYGELVFDLEVPNQASGKKTKDELAAEGVALLTDFNKLTTELQGDLRKLDVRTNALQLQLNASANKYQFYDKLAQDPTHFLNEYMASTANALKVLSGDEGFNEDTVRKSQFYKENETMLFENLGVLLANGRM</sequence>
<evidence type="ECO:0000256" key="1">
    <source>
        <dbReference type="SAM" id="MobiDB-lite"/>
    </source>
</evidence>
<dbReference type="PANTHER" id="PTHR13844">
    <property type="entry name" value="SWI/SNF-RELATED MATRIX-ASSOCIATED ACTIN-DEPENDENT REGULATOR OF CHROMATIN SUBFAMILY D"/>
    <property type="match status" value="1"/>
</dbReference>
<dbReference type="RefSeq" id="XP_003679280.1">
    <property type="nucleotide sequence ID" value="XM_003679232.1"/>
</dbReference>
<dbReference type="OrthoDB" id="10263741at2759"/>
<dbReference type="KEGG" id="tdl:TDEL_0A07370"/>
<dbReference type="CDD" id="cd10568">
    <property type="entry name" value="SWIB_like"/>
    <property type="match status" value="1"/>
</dbReference>
<dbReference type="SUPFAM" id="SSF47592">
    <property type="entry name" value="SWIB/MDM2 domain"/>
    <property type="match status" value="1"/>
</dbReference>
<dbReference type="EMBL" id="HE616742">
    <property type="protein sequence ID" value="CCE90069.1"/>
    <property type="molecule type" value="Genomic_DNA"/>
</dbReference>
<dbReference type="Proteomes" id="UP000005627">
    <property type="component" value="Chromosome 1"/>
</dbReference>
<protein>
    <recommendedName>
        <fullName evidence="4">DM2 domain-containing protein</fullName>
    </recommendedName>
</protein>
<evidence type="ECO:0000313" key="3">
    <source>
        <dbReference type="Proteomes" id="UP000005627"/>
    </source>
</evidence>
<dbReference type="InParanoid" id="G8ZN75"/>
<dbReference type="InterPro" id="IPR036885">
    <property type="entry name" value="SWIB_MDM2_dom_sf"/>
</dbReference>
<feature type="region of interest" description="Disordered" evidence="1">
    <location>
        <begin position="170"/>
        <end position="232"/>
    </location>
</feature>
<dbReference type="HOGENOM" id="CLU_032070_0_0_1"/>
<keyword evidence="3" id="KW-1185">Reference proteome</keyword>
<evidence type="ECO:0008006" key="4">
    <source>
        <dbReference type="Google" id="ProtNLM"/>
    </source>
</evidence>
<feature type="compositionally biased region" description="Low complexity" evidence="1">
    <location>
        <begin position="197"/>
        <end position="208"/>
    </location>
</feature>
<proteinExistence type="predicted"/>
<accession>G8ZN75</accession>
<name>G8ZN75_TORDE</name>
<dbReference type="STRING" id="1076872.G8ZN75"/>
<dbReference type="FunCoup" id="G8ZN75">
    <property type="interactions" value="860"/>
</dbReference>
<feature type="region of interest" description="Disordered" evidence="1">
    <location>
        <begin position="1"/>
        <end position="49"/>
    </location>
</feature>
<reference evidence="2 3" key="1">
    <citation type="journal article" date="2011" name="Proc. Natl. Acad. Sci. U.S.A.">
        <title>Evolutionary erosion of yeast sex chromosomes by mating-type switching accidents.</title>
        <authorList>
            <person name="Gordon J.L."/>
            <person name="Armisen D."/>
            <person name="Proux-Wera E."/>
            <person name="Oheigeartaigh S.S."/>
            <person name="Byrne K.P."/>
            <person name="Wolfe K.H."/>
        </authorList>
    </citation>
    <scope>NUCLEOTIDE SEQUENCE [LARGE SCALE GENOMIC DNA]</scope>
    <source>
        <strain evidence="3">ATCC 10662 / CBS 1146 / NBRC 0425 / NCYC 2629 / NRRL Y-866</strain>
    </source>
</reference>
<feature type="compositionally biased region" description="Low complexity" evidence="1">
    <location>
        <begin position="30"/>
        <end position="44"/>
    </location>
</feature>
<feature type="compositionally biased region" description="Polar residues" evidence="1">
    <location>
        <begin position="1"/>
        <end position="14"/>
    </location>
</feature>
<gene>
    <name evidence="2" type="primary">TDEL0A07370</name>
    <name evidence="2" type="ORF">TDEL_0A07370</name>
</gene>